<accession>A0A1S3ZYI0</accession>
<protein>
    <submittedName>
        <fullName evidence="2">Uncharacterized protein isoform X1</fullName>
    </submittedName>
</protein>
<name>A0A1S3ZYI0_TOBAC</name>
<evidence type="ECO:0000256" key="1">
    <source>
        <dbReference type="SAM" id="MobiDB-lite"/>
    </source>
</evidence>
<dbReference type="KEGG" id="nta:107791863"/>
<organism evidence="2">
    <name type="scientific">Nicotiana tabacum</name>
    <name type="common">Common tobacco</name>
    <dbReference type="NCBI Taxonomy" id="4097"/>
    <lineage>
        <taxon>Eukaryota</taxon>
        <taxon>Viridiplantae</taxon>
        <taxon>Streptophyta</taxon>
        <taxon>Embryophyta</taxon>
        <taxon>Tracheophyta</taxon>
        <taxon>Spermatophyta</taxon>
        <taxon>Magnoliopsida</taxon>
        <taxon>eudicotyledons</taxon>
        <taxon>Gunneridae</taxon>
        <taxon>Pentapetalae</taxon>
        <taxon>asterids</taxon>
        <taxon>lamiids</taxon>
        <taxon>Solanales</taxon>
        <taxon>Solanaceae</taxon>
        <taxon>Nicotianoideae</taxon>
        <taxon>Nicotianeae</taxon>
        <taxon>Nicotiana</taxon>
    </lineage>
</organism>
<feature type="compositionally biased region" description="Polar residues" evidence="1">
    <location>
        <begin position="24"/>
        <end position="39"/>
    </location>
</feature>
<dbReference type="AlphaFoldDB" id="A0A1S3ZYI0"/>
<dbReference type="RefSeq" id="XP_016469490.1">
    <property type="nucleotide sequence ID" value="XM_016614004.1"/>
</dbReference>
<evidence type="ECO:0000313" key="2">
    <source>
        <dbReference type="RefSeq" id="XP_016469490.1"/>
    </source>
</evidence>
<feature type="region of interest" description="Disordered" evidence="1">
    <location>
        <begin position="1"/>
        <end position="39"/>
    </location>
</feature>
<dbReference type="PaxDb" id="4097-A0A1S3ZYI0"/>
<reference evidence="2" key="1">
    <citation type="submission" date="2025-08" db="UniProtKB">
        <authorList>
            <consortium name="RefSeq"/>
        </authorList>
    </citation>
    <scope>IDENTIFICATION</scope>
</reference>
<proteinExistence type="predicted"/>
<dbReference type="OrthoDB" id="1242231at2759"/>
<gene>
    <name evidence="2" type="primary">LOC107791863</name>
</gene>
<sequence length="151" mass="17332">MNNFNEYIASSPPSVSRPHVGDSTIPSSPSIDTYTSAPDDTQTQTFEEIVSYDSLHRLIIIPDGTTGFVPSNESTKVVVDCVKGFYRDAWIKWSDIPYIYRNQMWNQFRTMCAWISKYHQQISHNFEKKLLIGLKISFIKLDRRARSSVGC</sequence>